<dbReference type="Pfam" id="PF00646">
    <property type="entry name" value="F-box"/>
    <property type="match status" value="1"/>
</dbReference>
<evidence type="ECO:0000313" key="3">
    <source>
        <dbReference type="Proteomes" id="UP001630127"/>
    </source>
</evidence>
<dbReference type="Gene3D" id="3.80.10.10">
    <property type="entry name" value="Ribonuclease Inhibitor"/>
    <property type="match status" value="1"/>
</dbReference>
<sequence length="426" mass="48752">MAADQGGMEDRISSLPKNVVDHILDCLPIRDAARTSVLSSKWRYVLAEYPHLVLNKQFSSAISRNRLPTQFNNDYVYIVNRILLQHFGSILKFVIDLPELHSVRFVDVDQWMLFLSRKGVRELTLDNSSPNHYKIPSYVFFCPDLIYLSLSKCILRAPTAFEGFSKLTRLMLKEITFGSSVLNIPQLVILIIRNCTGIHLLNVSAPLLQKLTLYDNDDVELSHYIICKNLTYAYLALSNGTQHRRQGERISLAELFGCWSLLSNAYFDGRFLKFLAAGTVPESLPTKMNCLRQLILFRISFDLDQTACILCLLQSSLCLEKFEIWMNSNVNNGVEVLNYLEEPSRMNQTFDGLETVTIRYFSGSKPEILFLKLLLACSPSLERVSVEDDEKLPMNERLRIAKELMRFCRASPKAEMTFQSLITKST</sequence>
<dbReference type="Pfam" id="PF24758">
    <property type="entry name" value="LRR_At5g56370"/>
    <property type="match status" value="1"/>
</dbReference>
<dbReference type="SUPFAM" id="SSF81383">
    <property type="entry name" value="F-box domain"/>
    <property type="match status" value="1"/>
</dbReference>
<dbReference type="PANTHER" id="PTHR31639">
    <property type="entry name" value="F-BOX PROTEIN-LIKE"/>
    <property type="match status" value="1"/>
</dbReference>
<evidence type="ECO:0000313" key="2">
    <source>
        <dbReference type="EMBL" id="KAL3510933.1"/>
    </source>
</evidence>
<dbReference type="InterPro" id="IPR055411">
    <property type="entry name" value="LRR_FXL15/At3g58940/PEG3-like"/>
</dbReference>
<dbReference type="InterPro" id="IPR036047">
    <property type="entry name" value="F-box-like_dom_sf"/>
</dbReference>
<accession>A0ABD2YZH7</accession>
<proteinExistence type="predicted"/>
<reference evidence="2 3" key="1">
    <citation type="submission" date="2024-11" db="EMBL/GenBank/DDBJ databases">
        <title>A near-complete genome assembly of Cinchona calisaya.</title>
        <authorList>
            <person name="Lian D.C."/>
            <person name="Zhao X.W."/>
            <person name="Wei L."/>
        </authorList>
    </citation>
    <scope>NUCLEOTIDE SEQUENCE [LARGE SCALE GENOMIC DNA]</scope>
    <source>
        <tissue evidence="2">Nenye</tissue>
    </source>
</reference>
<comment type="caution">
    <text evidence="2">The sequence shown here is derived from an EMBL/GenBank/DDBJ whole genome shotgun (WGS) entry which is preliminary data.</text>
</comment>
<evidence type="ECO:0000259" key="1">
    <source>
        <dbReference type="PROSITE" id="PS50181"/>
    </source>
</evidence>
<dbReference type="InterPro" id="IPR001810">
    <property type="entry name" value="F-box_dom"/>
</dbReference>
<dbReference type="PANTHER" id="PTHR31639:SF333">
    <property type="entry name" value="F-BOX DOMAIN, FBD DOMAIN, LEUCINE-RICH REPEAT DOMAIN, L DOMAIN-LIKE PROTEIN-RELATED"/>
    <property type="match status" value="1"/>
</dbReference>
<dbReference type="AlphaFoldDB" id="A0ABD2YZH7"/>
<dbReference type="SUPFAM" id="SSF52047">
    <property type="entry name" value="RNI-like"/>
    <property type="match status" value="1"/>
</dbReference>
<dbReference type="EMBL" id="JBJUIK010000012">
    <property type="protein sequence ID" value="KAL3510933.1"/>
    <property type="molecule type" value="Genomic_DNA"/>
</dbReference>
<keyword evidence="3" id="KW-1185">Reference proteome</keyword>
<feature type="domain" description="F-box" evidence="1">
    <location>
        <begin position="9"/>
        <end position="61"/>
    </location>
</feature>
<gene>
    <name evidence="2" type="ORF">ACH5RR_030334</name>
</gene>
<organism evidence="2 3">
    <name type="scientific">Cinchona calisaya</name>
    <dbReference type="NCBI Taxonomy" id="153742"/>
    <lineage>
        <taxon>Eukaryota</taxon>
        <taxon>Viridiplantae</taxon>
        <taxon>Streptophyta</taxon>
        <taxon>Embryophyta</taxon>
        <taxon>Tracheophyta</taxon>
        <taxon>Spermatophyta</taxon>
        <taxon>Magnoliopsida</taxon>
        <taxon>eudicotyledons</taxon>
        <taxon>Gunneridae</taxon>
        <taxon>Pentapetalae</taxon>
        <taxon>asterids</taxon>
        <taxon>lamiids</taxon>
        <taxon>Gentianales</taxon>
        <taxon>Rubiaceae</taxon>
        <taxon>Cinchonoideae</taxon>
        <taxon>Cinchoneae</taxon>
        <taxon>Cinchona</taxon>
    </lineage>
</organism>
<dbReference type="Proteomes" id="UP001630127">
    <property type="component" value="Unassembled WGS sequence"/>
</dbReference>
<dbReference type="PROSITE" id="PS50181">
    <property type="entry name" value="FBOX"/>
    <property type="match status" value="1"/>
</dbReference>
<dbReference type="InterPro" id="IPR032675">
    <property type="entry name" value="LRR_dom_sf"/>
</dbReference>
<protein>
    <recommendedName>
        <fullName evidence="1">F-box domain-containing protein</fullName>
    </recommendedName>
</protein>
<name>A0ABD2YZH7_9GENT</name>